<dbReference type="RefSeq" id="WP_065524798.1">
    <property type="nucleotide sequence ID" value="NZ_CP016540.2"/>
</dbReference>
<protein>
    <recommendedName>
        <fullName evidence="3">HeH/LEM domain-containing protein</fullName>
    </recommendedName>
</protein>
<evidence type="ECO:0008006" key="3">
    <source>
        <dbReference type="Google" id="ProtNLM"/>
    </source>
</evidence>
<organism evidence="1 2">
    <name type="scientific">Planococcus versutus</name>
    <dbReference type="NCBI Taxonomy" id="1302659"/>
    <lineage>
        <taxon>Bacteria</taxon>
        <taxon>Bacillati</taxon>
        <taxon>Bacillota</taxon>
        <taxon>Bacilli</taxon>
        <taxon>Bacillales</taxon>
        <taxon>Caryophanaceae</taxon>
        <taxon>Planococcus</taxon>
    </lineage>
</organism>
<proteinExistence type="predicted"/>
<dbReference type="OrthoDB" id="2454566at2"/>
<name>A0A1B1S5I1_9BACL</name>
<keyword evidence="2" id="KW-1185">Reference proteome</keyword>
<gene>
    <name evidence="1" type="ORF">I858_015795</name>
</gene>
<dbReference type="KEGG" id="pll:I858_015795"/>
<dbReference type="AlphaFoldDB" id="A0A1B1S5I1"/>
<accession>A0A1B1S5I1</accession>
<reference evidence="1" key="1">
    <citation type="submission" date="2016-10" db="EMBL/GenBank/DDBJ databases">
        <authorList>
            <person name="See-Too W.S."/>
        </authorList>
    </citation>
    <scope>NUCLEOTIDE SEQUENCE</scope>
    <source>
        <strain evidence="1">L10.15</strain>
    </source>
</reference>
<dbReference type="EMBL" id="CP016540">
    <property type="protein sequence ID" value="ANU28452.1"/>
    <property type="molecule type" value="Genomic_DNA"/>
</dbReference>
<sequence length="93" mass="10701">MTVYVKATDGFIDVVNPEGLPKRVTQRAFDVIYKGRGYKLASDVEKENDYATFSEDELKKVKNDDLQAYLDKKEIEYPTESKKQDYIDAILGK</sequence>
<dbReference type="STRING" id="1302659.I858_015795"/>
<evidence type="ECO:0000313" key="1">
    <source>
        <dbReference type="EMBL" id="ANU28452.1"/>
    </source>
</evidence>
<dbReference type="Proteomes" id="UP000053354">
    <property type="component" value="Chromosome"/>
</dbReference>
<evidence type="ECO:0000313" key="2">
    <source>
        <dbReference type="Proteomes" id="UP000053354"/>
    </source>
</evidence>